<dbReference type="PANTHER" id="PTHR42879">
    <property type="entry name" value="3-OXOACYL-(ACYL-CARRIER-PROTEIN) REDUCTASE"/>
    <property type="match status" value="1"/>
</dbReference>
<dbReference type="InterPro" id="IPR057326">
    <property type="entry name" value="KR_dom"/>
</dbReference>
<comment type="catalytic activity">
    <reaction evidence="6 7">
        <text>a (3R)-hydroxyacyl-[ACP] + NADP(+) = a 3-oxoacyl-[ACP] + NADPH + H(+)</text>
        <dbReference type="Rhea" id="RHEA:17397"/>
        <dbReference type="Rhea" id="RHEA-COMP:9916"/>
        <dbReference type="Rhea" id="RHEA-COMP:9945"/>
        <dbReference type="ChEBI" id="CHEBI:15378"/>
        <dbReference type="ChEBI" id="CHEBI:57783"/>
        <dbReference type="ChEBI" id="CHEBI:58349"/>
        <dbReference type="ChEBI" id="CHEBI:78776"/>
        <dbReference type="ChEBI" id="CHEBI:78827"/>
        <dbReference type="EC" id="1.1.1.100"/>
    </reaction>
</comment>
<keyword evidence="7" id="KW-0521">NADP</keyword>
<accession>A0ABR7EDB9</accession>
<dbReference type="NCBIfam" id="TIGR01830">
    <property type="entry name" value="3oxo_ACP_reduc"/>
    <property type="match status" value="1"/>
</dbReference>
<dbReference type="EC" id="1.1.1.100" evidence="3 7"/>
<dbReference type="CDD" id="cd05333">
    <property type="entry name" value="BKR_SDR_c"/>
    <property type="match status" value="1"/>
</dbReference>
<comment type="similarity">
    <text evidence="2 7">Belongs to the short-chain dehydrogenases/reductases (SDR) family.</text>
</comment>
<comment type="function">
    <text evidence="7">Catalyzes the NADPH-dependent reduction of beta-ketoacyl-ACP substrates to beta-hydroxyacyl-ACP products, the first reductive step in the elongation cycle of fatty acid biosynthesis.</text>
</comment>
<evidence type="ECO:0000259" key="8">
    <source>
        <dbReference type="SMART" id="SM00822"/>
    </source>
</evidence>
<dbReference type="PRINTS" id="PR00080">
    <property type="entry name" value="SDRFAMILY"/>
</dbReference>
<dbReference type="InterPro" id="IPR050259">
    <property type="entry name" value="SDR"/>
</dbReference>
<evidence type="ECO:0000256" key="1">
    <source>
        <dbReference type="ARBA" id="ARBA00005194"/>
    </source>
</evidence>
<dbReference type="Proteomes" id="UP000606889">
    <property type="component" value="Unassembled WGS sequence"/>
</dbReference>
<dbReference type="InterPro" id="IPR002347">
    <property type="entry name" value="SDR_fam"/>
</dbReference>
<dbReference type="Pfam" id="PF13561">
    <property type="entry name" value="adh_short_C2"/>
    <property type="match status" value="1"/>
</dbReference>
<dbReference type="PROSITE" id="PS00061">
    <property type="entry name" value="ADH_SHORT"/>
    <property type="match status" value="1"/>
</dbReference>
<keyword evidence="5" id="KW-0753">Steroid metabolism</keyword>
<comment type="pathway">
    <text evidence="1 7">Lipid metabolism; fatty acid biosynthesis.</text>
</comment>
<organism evidence="9 10">
    <name type="scientific">Christensenella tenuis</name>
    <dbReference type="NCBI Taxonomy" id="2763033"/>
    <lineage>
        <taxon>Bacteria</taxon>
        <taxon>Bacillati</taxon>
        <taxon>Bacillota</taxon>
        <taxon>Clostridia</taxon>
        <taxon>Christensenellales</taxon>
        <taxon>Christensenellaceae</taxon>
        <taxon>Christensenella</taxon>
    </lineage>
</organism>
<sequence length="243" mass="25849">MGTALITGASRGIGRELALRLAEEGYDIVVNYLFEEEDYAGTVAEIEKKGVKAVAIKADVSKFSEVEAMMKETVATFGTIDVLVNNAGITRDGLLARMKEEDFDAVINVNLKSVFNCCRHAVPYMMKQKHGRIISMASVVGLSGQGGQTNYSASKAGIIGFTKSLAKEIGSRNITVNAVAPGFVETPMTDAMPEKARAEVLGSIPLRRGGTVKDIADAVAFLASDQASYITGHVLSVNGGMYM</sequence>
<name>A0ABR7EDB9_9FIRM</name>
<reference evidence="9 10" key="1">
    <citation type="submission" date="2020-08" db="EMBL/GenBank/DDBJ databases">
        <title>Genome public.</title>
        <authorList>
            <person name="Liu C."/>
            <person name="Sun Q."/>
        </authorList>
    </citation>
    <scope>NUCLEOTIDE SEQUENCE [LARGE SCALE GENOMIC DNA]</scope>
    <source>
        <strain evidence="9 10">NSJ-35</strain>
    </source>
</reference>
<dbReference type="PRINTS" id="PR00081">
    <property type="entry name" value="GDHRDH"/>
</dbReference>
<evidence type="ECO:0000256" key="6">
    <source>
        <dbReference type="ARBA" id="ARBA00048508"/>
    </source>
</evidence>
<comment type="subunit">
    <text evidence="7">Homotetramer.</text>
</comment>
<dbReference type="PANTHER" id="PTHR42879:SF2">
    <property type="entry name" value="3-OXOACYL-[ACYL-CARRIER-PROTEIN] REDUCTASE FABG"/>
    <property type="match status" value="1"/>
</dbReference>
<keyword evidence="10" id="KW-1185">Reference proteome</keyword>
<dbReference type="RefSeq" id="WP_186857262.1">
    <property type="nucleotide sequence ID" value="NZ_JACOON010000002.1"/>
</dbReference>
<keyword evidence="7" id="KW-0443">Lipid metabolism</keyword>
<dbReference type="InterPro" id="IPR011284">
    <property type="entry name" value="3oxo_ACP_reduc"/>
</dbReference>
<dbReference type="InterPro" id="IPR020904">
    <property type="entry name" value="Sc_DH/Rdtase_CS"/>
</dbReference>
<keyword evidence="7" id="KW-0444">Lipid biosynthesis</keyword>
<evidence type="ECO:0000256" key="7">
    <source>
        <dbReference type="RuleBase" id="RU366074"/>
    </source>
</evidence>
<dbReference type="EMBL" id="JACOON010000002">
    <property type="protein sequence ID" value="MBC5647746.1"/>
    <property type="molecule type" value="Genomic_DNA"/>
</dbReference>
<dbReference type="InterPro" id="IPR036291">
    <property type="entry name" value="NAD(P)-bd_dom_sf"/>
</dbReference>
<evidence type="ECO:0000256" key="4">
    <source>
        <dbReference type="ARBA" id="ARBA00023002"/>
    </source>
</evidence>
<protein>
    <recommendedName>
        <fullName evidence="3 7">3-oxoacyl-[acyl-carrier-protein] reductase</fullName>
        <ecNumber evidence="3 7">1.1.1.100</ecNumber>
    </recommendedName>
</protein>
<dbReference type="SMART" id="SM00822">
    <property type="entry name" value="PKS_KR"/>
    <property type="match status" value="1"/>
</dbReference>
<evidence type="ECO:0000256" key="3">
    <source>
        <dbReference type="ARBA" id="ARBA00012948"/>
    </source>
</evidence>
<dbReference type="Gene3D" id="3.40.50.720">
    <property type="entry name" value="NAD(P)-binding Rossmann-like Domain"/>
    <property type="match status" value="1"/>
</dbReference>
<evidence type="ECO:0000256" key="5">
    <source>
        <dbReference type="ARBA" id="ARBA00023221"/>
    </source>
</evidence>
<dbReference type="NCBIfam" id="NF009464">
    <property type="entry name" value="PRK12824.1"/>
    <property type="match status" value="1"/>
</dbReference>
<feature type="domain" description="Ketoreductase" evidence="8">
    <location>
        <begin position="2"/>
        <end position="182"/>
    </location>
</feature>
<proteinExistence type="inferred from homology"/>
<keyword evidence="7" id="KW-0276">Fatty acid metabolism</keyword>
<dbReference type="SUPFAM" id="SSF51735">
    <property type="entry name" value="NAD(P)-binding Rossmann-fold domains"/>
    <property type="match status" value="1"/>
</dbReference>
<dbReference type="NCBIfam" id="NF005559">
    <property type="entry name" value="PRK07231.1"/>
    <property type="match status" value="1"/>
</dbReference>
<evidence type="ECO:0000256" key="2">
    <source>
        <dbReference type="ARBA" id="ARBA00006484"/>
    </source>
</evidence>
<gene>
    <name evidence="9" type="primary">fabG</name>
    <name evidence="9" type="ORF">H8S18_05315</name>
</gene>
<dbReference type="NCBIfam" id="NF009466">
    <property type="entry name" value="PRK12826.1-2"/>
    <property type="match status" value="1"/>
</dbReference>
<comment type="caution">
    <text evidence="9">The sequence shown here is derived from an EMBL/GenBank/DDBJ whole genome shotgun (WGS) entry which is preliminary data.</text>
</comment>
<keyword evidence="7" id="KW-0275">Fatty acid biosynthesis</keyword>
<keyword evidence="4 7" id="KW-0560">Oxidoreductase</keyword>
<dbReference type="GO" id="GO:0004316">
    <property type="term" value="F:3-oxoacyl-[acyl-carrier-protein] reductase (NADPH) activity"/>
    <property type="evidence" value="ECO:0007669"/>
    <property type="project" value="UniProtKB-EC"/>
</dbReference>
<evidence type="ECO:0000313" key="9">
    <source>
        <dbReference type="EMBL" id="MBC5647746.1"/>
    </source>
</evidence>
<evidence type="ECO:0000313" key="10">
    <source>
        <dbReference type="Proteomes" id="UP000606889"/>
    </source>
</evidence>